<dbReference type="PIRSF" id="PIRSF033101">
    <property type="entry name" value="UCP033101"/>
    <property type="match status" value="1"/>
</dbReference>
<dbReference type="AlphaFoldDB" id="A0A6N8I055"/>
<feature type="transmembrane region" description="Helical" evidence="1">
    <location>
        <begin position="111"/>
        <end position="130"/>
    </location>
</feature>
<dbReference type="GO" id="GO:0006508">
    <property type="term" value="P:proteolysis"/>
    <property type="evidence" value="ECO:0007669"/>
    <property type="project" value="UniProtKB-KW"/>
</dbReference>
<reference evidence="2 4" key="1">
    <citation type="submission" date="2019-09" db="EMBL/GenBank/DDBJ databases">
        <title>Genome sequence of Clostridium sp. EA1.</title>
        <authorList>
            <person name="Poehlein A."/>
            <person name="Bengelsdorf F.R."/>
            <person name="Daniel R."/>
        </authorList>
    </citation>
    <scope>NUCLEOTIDE SEQUENCE [LARGE SCALE GENOMIC DNA]</scope>
    <source>
        <strain evidence="2 4">EA1</strain>
    </source>
</reference>
<evidence type="ECO:0000313" key="5">
    <source>
        <dbReference type="Proteomes" id="UP000515909"/>
    </source>
</evidence>
<dbReference type="GO" id="GO:0008237">
    <property type="term" value="F:metallopeptidase activity"/>
    <property type="evidence" value="ECO:0007669"/>
    <property type="project" value="UniProtKB-KW"/>
</dbReference>
<keyword evidence="2" id="KW-0482">Metalloprotease</keyword>
<organism evidence="2 4">
    <name type="scientific">Caproicibacter fermentans</name>
    <dbReference type="NCBI Taxonomy" id="2576756"/>
    <lineage>
        <taxon>Bacteria</taxon>
        <taxon>Bacillati</taxon>
        <taxon>Bacillota</taxon>
        <taxon>Clostridia</taxon>
        <taxon>Eubacteriales</taxon>
        <taxon>Acutalibacteraceae</taxon>
        <taxon>Caproicibacter</taxon>
    </lineage>
</organism>
<dbReference type="Proteomes" id="UP000469440">
    <property type="component" value="Unassembled WGS sequence"/>
</dbReference>
<dbReference type="RefSeq" id="WP_066650003.1">
    <property type="nucleotide sequence ID" value="NZ_CP060286.1"/>
</dbReference>
<feature type="transmembrane region" description="Helical" evidence="1">
    <location>
        <begin position="176"/>
        <end position="193"/>
    </location>
</feature>
<reference evidence="3 5" key="2">
    <citation type="submission" date="2020-08" db="EMBL/GenBank/DDBJ databases">
        <title>The isolate Caproiciproducens sp. 7D4C2 produces n-caproate at mildly acidic conditions from hexoses: genome and rBOX comparison with related strains and chain-elongating bacteria.</title>
        <authorList>
            <person name="Esquivel-Elizondo S."/>
            <person name="Bagci C."/>
            <person name="Temovska M."/>
            <person name="Jeon B.S."/>
            <person name="Bessarab I."/>
            <person name="Williams R.B.H."/>
            <person name="Huson D.H."/>
            <person name="Angenent L.T."/>
        </authorList>
    </citation>
    <scope>NUCLEOTIDE SEQUENCE [LARGE SCALE GENOMIC DNA]</scope>
    <source>
        <strain evidence="3 5">7D4C2</strain>
    </source>
</reference>
<dbReference type="EMBL" id="CP060286">
    <property type="protein sequence ID" value="QNK41864.1"/>
    <property type="molecule type" value="Genomic_DNA"/>
</dbReference>
<feature type="transmembrane region" description="Helical" evidence="1">
    <location>
        <begin position="200"/>
        <end position="218"/>
    </location>
</feature>
<accession>A0A7G8TE23</accession>
<dbReference type="Proteomes" id="UP000515909">
    <property type="component" value="Chromosome"/>
</dbReference>
<evidence type="ECO:0000313" key="3">
    <source>
        <dbReference type="EMBL" id="QNK41864.1"/>
    </source>
</evidence>
<evidence type="ECO:0000313" key="2">
    <source>
        <dbReference type="EMBL" id="MVB11329.1"/>
    </source>
</evidence>
<feature type="transmembrane region" description="Helical" evidence="1">
    <location>
        <begin position="224"/>
        <end position="243"/>
    </location>
</feature>
<sequence length="259" mass="28418">MISLSVLLAFAFAAVCTLIVPAILLFVLCLKHKISQKPMWIGAAAFFVSQICLRLPILSALGKQEWFQAFAKNNFIPYVIALAFTAGLFEEGARYLGARYLLKKQRAFRDAVAFGLGHGLCETVLLVGLTEVSNLIFCLMLNNGTLPASAPALKPAVDALLAVAPYTVYMAVWERIFTVLFHVFASVLVFLGVREGKFRFWLYALAAHTLTDSVIPLLSKYGTAWASEFAVGIVGAAGLWLVFQMRPAFQKKELTDESA</sequence>
<proteinExistence type="predicted"/>
<keyword evidence="2" id="KW-0378">Hydrolase</keyword>
<keyword evidence="1" id="KW-1133">Transmembrane helix</keyword>
<evidence type="ECO:0000256" key="1">
    <source>
        <dbReference type="SAM" id="Phobius"/>
    </source>
</evidence>
<keyword evidence="2" id="KW-0645">Protease</keyword>
<protein>
    <submittedName>
        <fullName evidence="3">YhfC family intramembrane metalloprotease</fullName>
    </submittedName>
    <submittedName>
        <fullName evidence="2">YhfC intramembrane metalloprotease</fullName>
    </submittedName>
</protein>
<name>A0A6N8I055_9FIRM</name>
<dbReference type="Pfam" id="PF10086">
    <property type="entry name" value="YhfC"/>
    <property type="match status" value="1"/>
</dbReference>
<keyword evidence="4" id="KW-1185">Reference proteome</keyword>
<gene>
    <name evidence="2" type="ORF">CAFE_20410</name>
    <name evidence="3" type="ORF">HCR03_06405</name>
</gene>
<feature type="transmembrane region" description="Helical" evidence="1">
    <location>
        <begin position="40"/>
        <end position="62"/>
    </location>
</feature>
<keyword evidence="1" id="KW-0812">Transmembrane</keyword>
<keyword evidence="1" id="KW-0472">Membrane</keyword>
<feature type="transmembrane region" description="Helical" evidence="1">
    <location>
        <begin position="6"/>
        <end position="28"/>
    </location>
</feature>
<dbReference type="EMBL" id="VWXL01000053">
    <property type="protein sequence ID" value="MVB11329.1"/>
    <property type="molecule type" value="Genomic_DNA"/>
</dbReference>
<dbReference type="KEGG" id="cfem:HCR03_06405"/>
<dbReference type="InterPro" id="IPR011397">
    <property type="entry name" value="YhfC"/>
</dbReference>
<evidence type="ECO:0000313" key="4">
    <source>
        <dbReference type="Proteomes" id="UP000469440"/>
    </source>
</evidence>
<feature type="transmembrane region" description="Helical" evidence="1">
    <location>
        <begin position="74"/>
        <end position="90"/>
    </location>
</feature>
<accession>A0A6N8I055</accession>